<dbReference type="VEuPathDB" id="VectorBase:SCAU008090"/>
<feature type="signal peptide" evidence="3">
    <location>
        <begin position="1"/>
        <end position="21"/>
    </location>
</feature>
<accession>A0A1I8PHC4</accession>
<feature type="region of interest" description="Disordered" evidence="1">
    <location>
        <begin position="26"/>
        <end position="79"/>
    </location>
</feature>
<feature type="chain" id="PRO_5009326760" evidence="3">
    <location>
        <begin position="22"/>
        <end position="271"/>
    </location>
</feature>
<keyword evidence="3" id="KW-0732">Signal</keyword>
<dbReference type="Proteomes" id="UP000095300">
    <property type="component" value="Unassembled WGS sequence"/>
</dbReference>
<evidence type="ECO:0000256" key="2">
    <source>
        <dbReference type="SAM" id="Phobius"/>
    </source>
</evidence>
<proteinExistence type="predicted"/>
<dbReference type="STRING" id="35570.A0A1I8PHC4"/>
<evidence type="ECO:0000313" key="5">
    <source>
        <dbReference type="Proteomes" id="UP000095300"/>
    </source>
</evidence>
<name>A0A1I8PHC4_STOCA</name>
<dbReference type="OrthoDB" id="6618165at2759"/>
<dbReference type="KEGG" id="scac:106083096"/>
<gene>
    <name evidence="4" type="primary">106083096</name>
</gene>
<keyword evidence="2" id="KW-0812">Transmembrane</keyword>
<evidence type="ECO:0000256" key="3">
    <source>
        <dbReference type="SAM" id="SignalP"/>
    </source>
</evidence>
<feature type="transmembrane region" description="Helical" evidence="2">
    <location>
        <begin position="180"/>
        <end position="207"/>
    </location>
</feature>
<keyword evidence="2" id="KW-0472">Membrane</keyword>
<sequence>MKAFRLLYVTAIVVLGSQIAAIPIEPTDNEVPAEADKSPQPEGVEEESNQPTTTASKPEDSETSNSNPQATYVLPDNQGSGSHNNFDPSIYAGYLTPEAFQQYLSQFAGAFAPYAYPGYATGPTPVYPGPFAVQTGYDGFLVPAVQPNLPNSNTAVSTSVISHVVTALQSLSTLLMSSPFFQIIMTVLGVVAMIVFGGAITTGICNFTPLCSFSLKAVTYLRGNGAADVGRMIAEEMTPERVRRAAEFVRNAIRKYKQMQVMMKAEEQGSD</sequence>
<keyword evidence="2" id="KW-1133">Transmembrane helix</keyword>
<reference evidence="4" key="1">
    <citation type="submission" date="2020-05" db="UniProtKB">
        <authorList>
            <consortium name="EnsemblMetazoa"/>
        </authorList>
    </citation>
    <scope>IDENTIFICATION</scope>
    <source>
        <strain evidence="4">USDA</strain>
    </source>
</reference>
<dbReference type="EnsemblMetazoa" id="SCAU008090-RA">
    <property type="protein sequence ID" value="SCAU008090-PA"/>
    <property type="gene ID" value="SCAU008090"/>
</dbReference>
<keyword evidence="5" id="KW-1185">Reference proteome</keyword>
<protein>
    <submittedName>
        <fullName evidence="4">Uncharacterized protein</fullName>
    </submittedName>
</protein>
<organism evidence="4 5">
    <name type="scientific">Stomoxys calcitrans</name>
    <name type="common">Stable fly</name>
    <name type="synonym">Conops calcitrans</name>
    <dbReference type="NCBI Taxonomy" id="35570"/>
    <lineage>
        <taxon>Eukaryota</taxon>
        <taxon>Metazoa</taxon>
        <taxon>Ecdysozoa</taxon>
        <taxon>Arthropoda</taxon>
        <taxon>Hexapoda</taxon>
        <taxon>Insecta</taxon>
        <taxon>Pterygota</taxon>
        <taxon>Neoptera</taxon>
        <taxon>Endopterygota</taxon>
        <taxon>Diptera</taxon>
        <taxon>Brachycera</taxon>
        <taxon>Muscomorpha</taxon>
        <taxon>Muscoidea</taxon>
        <taxon>Muscidae</taxon>
        <taxon>Stomoxys</taxon>
    </lineage>
</organism>
<evidence type="ECO:0000313" key="4">
    <source>
        <dbReference type="EnsemblMetazoa" id="SCAU008090-PA"/>
    </source>
</evidence>
<evidence type="ECO:0000256" key="1">
    <source>
        <dbReference type="SAM" id="MobiDB-lite"/>
    </source>
</evidence>
<dbReference type="AlphaFoldDB" id="A0A1I8PHC4"/>